<dbReference type="InterPro" id="IPR042097">
    <property type="entry name" value="Aminopeptidase_N-like_N_sf"/>
</dbReference>
<dbReference type="PANTHER" id="PTHR45726">
    <property type="entry name" value="LEUKOTRIENE A-4 HYDROLASE"/>
    <property type="match status" value="1"/>
</dbReference>
<sequence length="186" mass="20462">MANGPLSPGDPHSFSRPDDVAVSHMHLSLEVDFERNTLSGFVDLTVDRKLKKATTLILDSRDEKILQIIDQKTGISLDYSVDKPILSFGSKLSISLPKVPNDSVIFSPKFGYPHQVRNISFGGISPVAKTGANLWEETSLSLQPVPGNYRAMTDLRGWECTNTLHSCERLVNFGGGSWGKVLTFKT</sequence>
<dbReference type="Gene3D" id="2.60.40.1730">
    <property type="entry name" value="tricorn interacting facor f3 domain"/>
    <property type="match status" value="1"/>
</dbReference>
<gene>
    <name evidence="1" type="ORF">TDIB3V08_LOCUS597</name>
</gene>
<accession>A0A7R8Z4F1</accession>
<dbReference type="AlphaFoldDB" id="A0A7R8Z4F1"/>
<dbReference type="GO" id="GO:0043171">
    <property type="term" value="P:peptide catabolic process"/>
    <property type="evidence" value="ECO:0007669"/>
    <property type="project" value="TreeGrafter"/>
</dbReference>
<dbReference type="InterPro" id="IPR034015">
    <property type="entry name" value="M1_LTA4H"/>
</dbReference>
<evidence type="ECO:0000313" key="1">
    <source>
        <dbReference type="EMBL" id="CAD7194166.1"/>
    </source>
</evidence>
<reference evidence="1" key="1">
    <citation type="submission" date="2020-11" db="EMBL/GenBank/DDBJ databases">
        <authorList>
            <person name="Tran Van P."/>
        </authorList>
    </citation>
    <scope>NUCLEOTIDE SEQUENCE</scope>
</reference>
<organism evidence="1">
    <name type="scientific">Timema douglasi</name>
    <name type="common">Walking stick</name>
    <dbReference type="NCBI Taxonomy" id="61478"/>
    <lineage>
        <taxon>Eukaryota</taxon>
        <taxon>Metazoa</taxon>
        <taxon>Ecdysozoa</taxon>
        <taxon>Arthropoda</taxon>
        <taxon>Hexapoda</taxon>
        <taxon>Insecta</taxon>
        <taxon>Pterygota</taxon>
        <taxon>Neoptera</taxon>
        <taxon>Polyneoptera</taxon>
        <taxon>Phasmatodea</taxon>
        <taxon>Timematodea</taxon>
        <taxon>Timematoidea</taxon>
        <taxon>Timematidae</taxon>
        <taxon>Timema</taxon>
    </lineage>
</organism>
<protein>
    <submittedName>
        <fullName evidence="1">Uncharacterized protein</fullName>
    </submittedName>
</protein>
<name>A0A7R8Z4F1_TIMDO</name>
<dbReference type="GO" id="GO:0004177">
    <property type="term" value="F:aminopeptidase activity"/>
    <property type="evidence" value="ECO:0007669"/>
    <property type="project" value="TreeGrafter"/>
</dbReference>
<dbReference type="GO" id="GO:0005829">
    <property type="term" value="C:cytosol"/>
    <property type="evidence" value="ECO:0007669"/>
    <property type="project" value="TreeGrafter"/>
</dbReference>
<dbReference type="EMBL" id="OA564398">
    <property type="protein sequence ID" value="CAD7194166.1"/>
    <property type="molecule type" value="Genomic_DNA"/>
</dbReference>
<dbReference type="PANTHER" id="PTHR45726:SF3">
    <property type="entry name" value="LEUKOTRIENE A-4 HYDROLASE"/>
    <property type="match status" value="1"/>
</dbReference>
<proteinExistence type="predicted"/>
<dbReference type="SUPFAM" id="SSF63737">
    <property type="entry name" value="Leukotriene A4 hydrolase N-terminal domain"/>
    <property type="match status" value="1"/>
</dbReference>
<dbReference type="GO" id="GO:0004301">
    <property type="term" value="F:epoxide hydrolase activity"/>
    <property type="evidence" value="ECO:0007669"/>
    <property type="project" value="TreeGrafter"/>
</dbReference>